<evidence type="ECO:0000256" key="2">
    <source>
        <dbReference type="ARBA" id="ARBA00008417"/>
    </source>
</evidence>
<dbReference type="GO" id="GO:0042910">
    <property type="term" value="F:xenobiotic transmembrane transporter activity"/>
    <property type="evidence" value="ECO:0007669"/>
    <property type="project" value="InterPro"/>
</dbReference>
<protein>
    <recommendedName>
        <fullName evidence="3">Multidrug export protein MepA</fullName>
    </recommendedName>
</protein>
<feature type="transmembrane region" description="Helical" evidence="10">
    <location>
        <begin position="36"/>
        <end position="54"/>
    </location>
</feature>
<sequence>MIKFISLLTQQYLKEGENMSKTNNQDTLGNESILKLLIKFSIPAIVGMIVNMLYNVIDRIYIGNIPNIGGLAITGVGITMPLTTIITAFGMLIGIGTCANISIAYGKKNKTEAESFLGNGVALIIIISILIAILGNIFAKPLLTLFGASENTLPYALAYITPLFTGTICNLFAFGLNNSIRSDGNPKLSMLTMIIGATINLLLDPIFIFGLNLGIKGAAYATILSQFIASCWVLHYFTKSKKSSINITLPKMKLKKHIVNSILMIGLSPFLMQIASSIVSVLANKALMTYGGDLAIGAMAIITSIYSIFIMPIYGLNQGTQPIIGYNYGAKKYDRVRKTYIYGLTCCTIILVLSAIFIQLFPEKAVGMFNNDPLLTNITISGMKLYLLSMPIIGIQMTASNYYQAVGKAKKAMFISLTRQIIFLIPAFLIFPKLFGLTGVWLAGPIADFLAILLSGIVIFREMTSLKNLSTEESDLNTKKSVA</sequence>
<feature type="transmembrane region" description="Helical" evidence="10">
    <location>
        <begin position="294"/>
        <end position="316"/>
    </location>
</feature>
<dbReference type="Pfam" id="PF01554">
    <property type="entry name" value="MatE"/>
    <property type="match status" value="2"/>
</dbReference>
<evidence type="ECO:0000256" key="9">
    <source>
        <dbReference type="ARBA" id="ARBA00023251"/>
    </source>
</evidence>
<keyword evidence="7 10" id="KW-1133">Transmembrane helix</keyword>
<evidence type="ECO:0000256" key="5">
    <source>
        <dbReference type="ARBA" id="ARBA00022475"/>
    </source>
</evidence>
<comment type="subcellular location">
    <subcellularLocation>
        <location evidence="1">Cell membrane</location>
        <topology evidence="1">Multi-pass membrane protein</topology>
    </subcellularLocation>
</comment>
<feature type="transmembrane region" description="Helical" evidence="10">
    <location>
        <begin position="217"/>
        <end position="237"/>
    </location>
</feature>
<evidence type="ECO:0000256" key="3">
    <source>
        <dbReference type="ARBA" id="ARBA00022106"/>
    </source>
</evidence>
<feature type="transmembrane region" description="Helical" evidence="10">
    <location>
        <begin position="340"/>
        <end position="362"/>
    </location>
</feature>
<dbReference type="InterPro" id="IPR002528">
    <property type="entry name" value="MATE_fam"/>
</dbReference>
<gene>
    <name evidence="11" type="ORF">HMPREF0216_03397</name>
</gene>
<dbReference type="GO" id="GO:0005886">
    <property type="term" value="C:plasma membrane"/>
    <property type="evidence" value="ECO:0007669"/>
    <property type="project" value="UniProtKB-SubCell"/>
</dbReference>
<feature type="transmembrane region" description="Helical" evidence="10">
    <location>
        <begin position="374"/>
        <end position="393"/>
    </location>
</feature>
<feature type="transmembrane region" description="Helical" evidence="10">
    <location>
        <begin position="188"/>
        <end position="211"/>
    </location>
</feature>
<organism evidence="11 12">
    <name type="scientific">Clostridium celatum DSM 1785</name>
    <dbReference type="NCBI Taxonomy" id="545697"/>
    <lineage>
        <taxon>Bacteria</taxon>
        <taxon>Bacillati</taxon>
        <taxon>Bacillota</taxon>
        <taxon>Clostridia</taxon>
        <taxon>Eubacteriales</taxon>
        <taxon>Clostridiaceae</taxon>
        <taxon>Clostridium</taxon>
    </lineage>
</organism>
<keyword evidence="12" id="KW-1185">Reference proteome</keyword>
<dbReference type="GO" id="GO:0015297">
    <property type="term" value="F:antiporter activity"/>
    <property type="evidence" value="ECO:0007669"/>
    <property type="project" value="InterPro"/>
</dbReference>
<feature type="transmembrane region" description="Helical" evidence="10">
    <location>
        <begin position="157"/>
        <end position="176"/>
    </location>
</feature>
<keyword evidence="5" id="KW-1003">Cell membrane</keyword>
<dbReference type="PIRSF" id="PIRSF006603">
    <property type="entry name" value="DinF"/>
    <property type="match status" value="1"/>
</dbReference>
<evidence type="ECO:0000256" key="1">
    <source>
        <dbReference type="ARBA" id="ARBA00004651"/>
    </source>
</evidence>
<dbReference type="PATRIC" id="fig|545697.3.peg.3321"/>
<evidence type="ECO:0000313" key="11">
    <source>
        <dbReference type="EMBL" id="EKY22067.1"/>
    </source>
</evidence>
<evidence type="ECO:0000313" key="12">
    <source>
        <dbReference type="Proteomes" id="UP000010420"/>
    </source>
</evidence>
<proteinExistence type="inferred from homology"/>
<dbReference type="InterPro" id="IPR045070">
    <property type="entry name" value="MATE_MepA-like"/>
</dbReference>
<dbReference type="PANTHER" id="PTHR43823:SF3">
    <property type="entry name" value="MULTIDRUG EXPORT PROTEIN MEPA"/>
    <property type="match status" value="1"/>
</dbReference>
<reference evidence="11 12" key="1">
    <citation type="submission" date="2012-05" db="EMBL/GenBank/DDBJ databases">
        <authorList>
            <person name="Weinstock G."/>
            <person name="Sodergren E."/>
            <person name="Lobos E.A."/>
            <person name="Fulton L."/>
            <person name="Fulton R."/>
            <person name="Courtney L."/>
            <person name="Fronick C."/>
            <person name="O'Laughlin M."/>
            <person name="Godfrey J."/>
            <person name="Wilson R.M."/>
            <person name="Miner T."/>
            <person name="Farmer C."/>
            <person name="Delehaunty K."/>
            <person name="Cordes M."/>
            <person name="Minx P."/>
            <person name="Tomlinson C."/>
            <person name="Chen J."/>
            <person name="Wollam A."/>
            <person name="Pepin K.H."/>
            <person name="Bhonagiri V."/>
            <person name="Zhang X."/>
            <person name="Suruliraj S."/>
            <person name="Warren W."/>
            <person name="Mitreva M."/>
            <person name="Mardis E.R."/>
            <person name="Wilson R.K."/>
        </authorList>
    </citation>
    <scope>NUCLEOTIDE SEQUENCE [LARGE SCALE GENOMIC DNA]</scope>
    <source>
        <strain evidence="11 12">DSM 1785</strain>
    </source>
</reference>
<evidence type="ECO:0000256" key="10">
    <source>
        <dbReference type="SAM" id="Phobius"/>
    </source>
</evidence>
<evidence type="ECO:0000256" key="4">
    <source>
        <dbReference type="ARBA" id="ARBA00022448"/>
    </source>
</evidence>
<keyword evidence="8 10" id="KW-0472">Membrane</keyword>
<dbReference type="Proteomes" id="UP000010420">
    <property type="component" value="Unassembled WGS sequence"/>
</dbReference>
<dbReference type="EMBL" id="AMEZ01000136">
    <property type="protein sequence ID" value="EKY22067.1"/>
    <property type="molecule type" value="Genomic_DNA"/>
</dbReference>
<dbReference type="GO" id="GO:0046677">
    <property type="term" value="P:response to antibiotic"/>
    <property type="evidence" value="ECO:0007669"/>
    <property type="project" value="UniProtKB-KW"/>
</dbReference>
<dbReference type="STRING" id="545697.HMPREF0216_03397"/>
<feature type="transmembrane region" description="Helical" evidence="10">
    <location>
        <begin position="258"/>
        <end position="282"/>
    </location>
</feature>
<feature type="transmembrane region" description="Helical" evidence="10">
    <location>
        <begin position="85"/>
        <end position="104"/>
    </location>
</feature>
<evidence type="ECO:0000256" key="8">
    <source>
        <dbReference type="ARBA" id="ARBA00023136"/>
    </source>
</evidence>
<dbReference type="InterPro" id="IPR051327">
    <property type="entry name" value="MATE_MepA_subfamily"/>
</dbReference>
<feature type="transmembrane region" description="Helical" evidence="10">
    <location>
        <begin position="414"/>
        <end position="435"/>
    </location>
</feature>
<dbReference type="HOGENOM" id="CLU_012893_0_0_9"/>
<evidence type="ECO:0000256" key="7">
    <source>
        <dbReference type="ARBA" id="ARBA00022989"/>
    </source>
</evidence>
<comment type="caution">
    <text evidence="11">The sequence shown here is derived from an EMBL/GenBank/DDBJ whole genome shotgun (WGS) entry which is preliminary data.</text>
</comment>
<feature type="transmembrane region" description="Helical" evidence="10">
    <location>
        <begin position="116"/>
        <end position="137"/>
    </location>
</feature>
<accession>L1Q376</accession>
<keyword evidence="9" id="KW-0046">Antibiotic resistance</keyword>
<dbReference type="CDD" id="cd13143">
    <property type="entry name" value="MATE_MepA_like"/>
    <property type="match status" value="1"/>
</dbReference>
<feature type="transmembrane region" description="Helical" evidence="10">
    <location>
        <begin position="441"/>
        <end position="460"/>
    </location>
</feature>
<dbReference type="eggNOG" id="COG0534">
    <property type="taxonomic scope" value="Bacteria"/>
</dbReference>
<dbReference type="AlphaFoldDB" id="L1Q376"/>
<evidence type="ECO:0000256" key="6">
    <source>
        <dbReference type="ARBA" id="ARBA00022692"/>
    </source>
</evidence>
<comment type="similarity">
    <text evidence="2">Belongs to the multi antimicrobial extrusion (MATE) (TC 2.A.66.1) family. MepA subfamily.</text>
</comment>
<dbReference type="PANTHER" id="PTHR43823">
    <property type="entry name" value="SPORULATION PROTEIN YKVU"/>
    <property type="match status" value="1"/>
</dbReference>
<dbReference type="NCBIfam" id="TIGR00797">
    <property type="entry name" value="matE"/>
    <property type="match status" value="1"/>
</dbReference>
<keyword evidence="4" id="KW-0813">Transport</keyword>
<name>L1Q376_9CLOT</name>
<keyword evidence="6 10" id="KW-0812">Transmembrane</keyword>
<dbReference type="InterPro" id="IPR048279">
    <property type="entry name" value="MdtK-like"/>
</dbReference>